<evidence type="ECO:0000313" key="2">
    <source>
        <dbReference type="Proteomes" id="UP000448943"/>
    </source>
</evidence>
<reference evidence="1 2" key="1">
    <citation type="submission" date="2019-01" db="EMBL/GenBank/DDBJ databases">
        <title>Chengkuizengella sp. nov., isolated from deep-sea sediment of East Pacific Ocean.</title>
        <authorList>
            <person name="Yang J."/>
            <person name="Lai Q."/>
            <person name="Shao Z."/>
        </authorList>
    </citation>
    <scope>NUCLEOTIDE SEQUENCE [LARGE SCALE GENOMIC DNA]</scope>
    <source>
        <strain evidence="1 2">YPA3-1-1</strain>
    </source>
</reference>
<dbReference type="OrthoDB" id="2943524at2"/>
<gene>
    <name evidence="1" type="ORF">ERL59_17450</name>
</gene>
<dbReference type="Proteomes" id="UP000448943">
    <property type="component" value="Unassembled WGS sequence"/>
</dbReference>
<protein>
    <submittedName>
        <fullName evidence="1">Uncharacterized protein</fullName>
    </submittedName>
</protein>
<dbReference type="AlphaFoldDB" id="A0A6N9Q7F7"/>
<evidence type="ECO:0000313" key="1">
    <source>
        <dbReference type="EMBL" id="NBI30739.1"/>
    </source>
</evidence>
<sequence>MKKYVVIRDFIDKNTKKHYKKGDFYESNQERATELHQGGFISEEEVKDISKNVLDQNANEVIKSITEEFSEKNKLKELFEHESSGKNRTTVLKHIESLLVESLS</sequence>
<name>A0A6N9Q7F7_9BACL</name>
<keyword evidence="2" id="KW-1185">Reference proteome</keyword>
<accession>A0A6N9Q7F7</accession>
<proteinExistence type="predicted"/>
<comment type="caution">
    <text evidence="1">The sequence shown here is derived from an EMBL/GenBank/DDBJ whole genome shotgun (WGS) entry which is preliminary data.</text>
</comment>
<dbReference type="EMBL" id="SIJB01000038">
    <property type="protein sequence ID" value="NBI30739.1"/>
    <property type="molecule type" value="Genomic_DNA"/>
</dbReference>
<dbReference type="RefSeq" id="WP_160647552.1">
    <property type="nucleotide sequence ID" value="NZ_SIJB01000038.1"/>
</dbReference>
<organism evidence="1 2">
    <name type="scientific">Chengkuizengella marina</name>
    <dbReference type="NCBI Taxonomy" id="2507566"/>
    <lineage>
        <taxon>Bacteria</taxon>
        <taxon>Bacillati</taxon>
        <taxon>Bacillota</taxon>
        <taxon>Bacilli</taxon>
        <taxon>Bacillales</taxon>
        <taxon>Paenibacillaceae</taxon>
        <taxon>Chengkuizengella</taxon>
    </lineage>
</organism>